<organism evidence="6 7">
    <name type="scientific">Entomobacter blattae</name>
    <dbReference type="NCBI Taxonomy" id="2762277"/>
    <lineage>
        <taxon>Bacteria</taxon>
        <taxon>Pseudomonadati</taxon>
        <taxon>Pseudomonadota</taxon>
        <taxon>Alphaproteobacteria</taxon>
        <taxon>Acetobacterales</taxon>
        <taxon>Acetobacteraceae</taxon>
        <taxon>Entomobacter</taxon>
    </lineage>
</organism>
<dbReference type="RefSeq" id="WP_203413596.1">
    <property type="nucleotide sequence ID" value="NZ_CP060244.1"/>
</dbReference>
<evidence type="ECO:0000256" key="4">
    <source>
        <dbReference type="ARBA" id="ARBA00022825"/>
    </source>
</evidence>
<protein>
    <submittedName>
        <fullName evidence="6">Signal peptide peptidase SppA</fullName>
        <ecNumber evidence="6">3.4.21.-</ecNumber>
    </submittedName>
</protein>
<dbReference type="Pfam" id="PF01343">
    <property type="entry name" value="Peptidase_S49"/>
    <property type="match status" value="1"/>
</dbReference>
<dbReference type="EC" id="3.4.21.-" evidence="6"/>
<gene>
    <name evidence="6" type="primary">sppA</name>
    <name evidence="6" type="ORF">JGUZn3_22320</name>
</gene>
<keyword evidence="2" id="KW-0645">Protease</keyword>
<evidence type="ECO:0000259" key="5">
    <source>
        <dbReference type="Pfam" id="PF01343"/>
    </source>
</evidence>
<dbReference type="PANTHER" id="PTHR33209">
    <property type="entry name" value="PROTEASE 4"/>
    <property type="match status" value="1"/>
</dbReference>
<dbReference type="InterPro" id="IPR029045">
    <property type="entry name" value="ClpP/crotonase-like_dom_sf"/>
</dbReference>
<dbReference type="EMBL" id="CP060244">
    <property type="protein sequence ID" value="QNT79433.1"/>
    <property type="molecule type" value="Genomic_DNA"/>
</dbReference>
<keyword evidence="7" id="KW-1185">Reference proteome</keyword>
<proteinExistence type="inferred from homology"/>
<dbReference type="GO" id="GO:0006508">
    <property type="term" value="P:proteolysis"/>
    <property type="evidence" value="ECO:0007669"/>
    <property type="project" value="UniProtKB-KW"/>
</dbReference>
<dbReference type="SUPFAM" id="SSF52096">
    <property type="entry name" value="ClpP/crotonase"/>
    <property type="match status" value="1"/>
</dbReference>
<sequence length="250" mass="27158">MNLPSFPLALRPDHIALWLVNLDKDIPLAKSNFFAPEIIQNIAIIPIQGPLEQFHYSIISAALQAALSDTAVKAIALLINSPGGVVNGMFDLAEEIYSARSQKPIWSILDDGAYSAAYALASSSDFITVPKAGGVGSIGTVTAHIDITQQLENSGIKLTTVSYGDRKTERYPTSPLSKEAKARMQEEVDFLGEMFVALVSRNRNVSPQKIRNTQALTYFAEEGIRLGLADQIASPREAISAMLALLQERE</sequence>
<reference evidence="6 7" key="1">
    <citation type="submission" date="2020-08" db="EMBL/GenBank/DDBJ databases">
        <title>Complete genome sequence of Entomobacter blattae G55GP.</title>
        <authorList>
            <person name="Poehlein A."/>
            <person name="Guzman J."/>
            <person name="Daniel R."/>
            <person name="Vilcinskas A."/>
        </authorList>
    </citation>
    <scope>NUCLEOTIDE SEQUENCE [LARGE SCALE GENOMIC DNA]</scope>
    <source>
        <strain evidence="6 7">G55GP</strain>
    </source>
</reference>
<dbReference type="KEGG" id="ebla:JGUZn3_22320"/>
<dbReference type="Proteomes" id="UP000516349">
    <property type="component" value="Chromosome"/>
</dbReference>
<dbReference type="GO" id="GO:0008236">
    <property type="term" value="F:serine-type peptidase activity"/>
    <property type="evidence" value="ECO:0007669"/>
    <property type="project" value="UniProtKB-KW"/>
</dbReference>
<dbReference type="InterPro" id="IPR002142">
    <property type="entry name" value="Peptidase_S49"/>
</dbReference>
<evidence type="ECO:0000313" key="7">
    <source>
        <dbReference type="Proteomes" id="UP000516349"/>
    </source>
</evidence>
<evidence type="ECO:0000256" key="3">
    <source>
        <dbReference type="ARBA" id="ARBA00022801"/>
    </source>
</evidence>
<keyword evidence="4" id="KW-0720">Serine protease</keyword>
<evidence type="ECO:0000256" key="2">
    <source>
        <dbReference type="ARBA" id="ARBA00022670"/>
    </source>
</evidence>
<dbReference type="PANTHER" id="PTHR33209:SF1">
    <property type="entry name" value="PEPTIDASE S49 DOMAIN-CONTAINING PROTEIN"/>
    <property type="match status" value="1"/>
</dbReference>
<dbReference type="AlphaFoldDB" id="A0A7H1NUH3"/>
<accession>A0A7H1NUH3</accession>
<dbReference type="Gene3D" id="3.90.226.10">
    <property type="entry name" value="2-enoyl-CoA Hydratase, Chain A, domain 1"/>
    <property type="match status" value="1"/>
</dbReference>
<dbReference type="InterPro" id="IPR033855">
    <property type="entry name" value="Protein_C"/>
</dbReference>
<evidence type="ECO:0000313" key="6">
    <source>
        <dbReference type="EMBL" id="QNT79433.1"/>
    </source>
</evidence>
<keyword evidence="3 6" id="KW-0378">Hydrolase</keyword>
<evidence type="ECO:0000256" key="1">
    <source>
        <dbReference type="ARBA" id="ARBA00008683"/>
    </source>
</evidence>
<name>A0A7H1NUH3_9PROT</name>
<dbReference type="CDD" id="cd07022">
    <property type="entry name" value="S49_Sppa_36K_type"/>
    <property type="match status" value="1"/>
</dbReference>
<feature type="domain" description="Peptidase S49" evidence="5">
    <location>
        <begin position="100"/>
        <end position="243"/>
    </location>
</feature>
<comment type="similarity">
    <text evidence="1">Belongs to the peptidase S49 family.</text>
</comment>